<name>A0ABW0RPW6_9GAMM</name>
<keyword evidence="5" id="KW-0804">Transcription</keyword>
<dbReference type="InterPro" id="IPR002078">
    <property type="entry name" value="Sigma_54_int"/>
</dbReference>
<evidence type="ECO:0000256" key="2">
    <source>
        <dbReference type="ARBA" id="ARBA00022840"/>
    </source>
</evidence>
<comment type="caution">
    <text evidence="10">The sequence shown here is derived from an EMBL/GenBank/DDBJ whole genome shotgun (WGS) entry which is preliminary data.</text>
</comment>
<dbReference type="InterPro" id="IPR025662">
    <property type="entry name" value="Sigma_54_int_dom_ATP-bd_1"/>
</dbReference>
<evidence type="ECO:0000256" key="4">
    <source>
        <dbReference type="ARBA" id="ARBA00023125"/>
    </source>
</evidence>
<gene>
    <name evidence="10" type="ORF">ACFPQA_11450</name>
</gene>
<protein>
    <submittedName>
        <fullName evidence="10">Sigma-54-dependent transcriptional regulator</fullName>
    </submittedName>
</protein>
<dbReference type="InterPro" id="IPR002197">
    <property type="entry name" value="HTH_Fis"/>
</dbReference>
<evidence type="ECO:0000259" key="9">
    <source>
        <dbReference type="PROSITE" id="PS50110"/>
    </source>
</evidence>
<dbReference type="CDD" id="cd00009">
    <property type="entry name" value="AAA"/>
    <property type="match status" value="1"/>
</dbReference>
<dbReference type="EMBL" id="JBHSNL010000003">
    <property type="protein sequence ID" value="MFC5545675.1"/>
    <property type="molecule type" value="Genomic_DNA"/>
</dbReference>
<dbReference type="InterPro" id="IPR001789">
    <property type="entry name" value="Sig_transdc_resp-reg_receiver"/>
</dbReference>
<dbReference type="PROSITE" id="PS50110">
    <property type="entry name" value="RESPONSE_REGULATORY"/>
    <property type="match status" value="1"/>
</dbReference>
<dbReference type="PROSITE" id="PS00688">
    <property type="entry name" value="SIGMA54_INTERACT_3"/>
    <property type="match status" value="1"/>
</dbReference>
<dbReference type="InterPro" id="IPR011006">
    <property type="entry name" value="CheY-like_superfamily"/>
</dbReference>
<dbReference type="InterPro" id="IPR058031">
    <property type="entry name" value="AAA_lid_NorR"/>
</dbReference>
<dbReference type="PROSITE" id="PS50045">
    <property type="entry name" value="SIGMA54_INTERACT_4"/>
    <property type="match status" value="1"/>
</dbReference>
<evidence type="ECO:0000256" key="5">
    <source>
        <dbReference type="ARBA" id="ARBA00023163"/>
    </source>
</evidence>
<dbReference type="Gene3D" id="3.40.50.300">
    <property type="entry name" value="P-loop containing nucleotide triphosphate hydrolases"/>
    <property type="match status" value="1"/>
</dbReference>
<dbReference type="SUPFAM" id="SSF52540">
    <property type="entry name" value="P-loop containing nucleoside triphosphate hydrolases"/>
    <property type="match status" value="1"/>
</dbReference>
<dbReference type="PROSITE" id="PS00676">
    <property type="entry name" value="SIGMA54_INTERACT_2"/>
    <property type="match status" value="1"/>
</dbReference>
<dbReference type="InterPro" id="IPR025944">
    <property type="entry name" value="Sigma_54_int_dom_CS"/>
</dbReference>
<keyword evidence="2" id="KW-0067">ATP-binding</keyword>
<dbReference type="PROSITE" id="PS00675">
    <property type="entry name" value="SIGMA54_INTERACT_1"/>
    <property type="match status" value="1"/>
</dbReference>
<evidence type="ECO:0000256" key="1">
    <source>
        <dbReference type="ARBA" id="ARBA00022741"/>
    </source>
</evidence>
<evidence type="ECO:0000256" key="6">
    <source>
        <dbReference type="PROSITE-ProRule" id="PRU00169"/>
    </source>
</evidence>
<dbReference type="InterPro" id="IPR025943">
    <property type="entry name" value="Sigma_54_int_dom_ATP-bd_2"/>
</dbReference>
<keyword evidence="11" id="KW-1185">Reference proteome</keyword>
<dbReference type="SMART" id="SM00448">
    <property type="entry name" value="REC"/>
    <property type="match status" value="1"/>
</dbReference>
<reference evidence="11" key="1">
    <citation type="journal article" date="2019" name="Int. J. Syst. Evol. Microbiol.">
        <title>The Global Catalogue of Microorganisms (GCM) 10K type strain sequencing project: providing services to taxonomists for standard genome sequencing and annotation.</title>
        <authorList>
            <consortium name="The Broad Institute Genomics Platform"/>
            <consortium name="The Broad Institute Genome Sequencing Center for Infectious Disease"/>
            <person name="Wu L."/>
            <person name="Ma J."/>
        </authorList>
    </citation>
    <scope>NUCLEOTIDE SEQUENCE [LARGE SCALE GENOMIC DNA]</scope>
    <source>
        <strain evidence="11">CGMCC 4.1799</strain>
    </source>
</reference>
<feature type="modified residue" description="4-aspartylphosphate" evidence="6">
    <location>
        <position position="54"/>
    </location>
</feature>
<dbReference type="SUPFAM" id="SSF46689">
    <property type="entry name" value="Homeodomain-like"/>
    <property type="match status" value="1"/>
</dbReference>
<evidence type="ECO:0000256" key="3">
    <source>
        <dbReference type="ARBA" id="ARBA00023015"/>
    </source>
</evidence>
<dbReference type="SMART" id="SM00382">
    <property type="entry name" value="AAA"/>
    <property type="match status" value="1"/>
</dbReference>
<feature type="region of interest" description="Disordered" evidence="7">
    <location>
        <begin position="122"/>
        <end position="141"/>
    </location>
</feature>
<feature type="region of interest" description="Disordered" evidence="7">
    <location>
        <begin position="384"/>
        <end position="408"/>
    </location>
</feature>
<feature type="domain" description="Response regulatory" evidence="9">
    <location>
        <begin position="5"/>
        <end position="119"/>
    </location>
</feature>
<keyword evidence="6" id="KW-0597">Phosphoprotein</keyword>
<dbReference type="InterPro" id="IPR003593">
    <property type="entry name" value="AAA+_ATPase"/>
</dbReference>
<keyword evidence="4" id="KW-0238">DNA-binding</keyword>
<dbReference type="Gene3D" id="1.10.10.60">
    <property type="entry name" value="Homeodomain-like"/>
    <property type="match status" value="1"/>
</dbReference>
<dbReference type="PANTHER" id="PTHR32071:SF100">
    <property type="entry name" value="RESPONSE REGULATOR PROTEIN PILR"/>
    <property type="match status" value="1"/>
</dbReference>
<dbReference type="Gene3D" id="1.10.8.60">
    <property type="match status" value="1"/>
</dbReference>
<keyword evidence="1" id="KW-0547">Nucleotide-binding</keyword>
<dbReference type="InterPro" id="IPR027417">
    <property type="entry name" value="P-loop_NTPase"/>
</dbReference>
<evidence type="ECO:0000313" key="11">
    <source>
        <dbReference type="Proteomes" id="UP001596055"/>
    </source>
</evidence>
<accession>A0ABW0RPW6</accession>
<dbReference type="Pfam" id="PF02954">
    <property type="entry name" value="HTH_8"/>
    <property type="match status" value="1"/>
</dbReference>
<evidence type="ECO:0000259" key="8">
    <source>
        <dbReference type="PROSITE" id="PS50045"/>
    </source>
</evidence>
<proteinExistence type="predicted"/>
<dbReference type="RefSeq" id="WP_248160688.1">
    <property type="nucleotide sequence ID" value="NZ_JAKZAJ010000007.1"/>
</dbReference>
<sequence>MTTHTALIVDDEPDIRDLLEITLTRMGIETLTAPDLASARVLLEKHRPHLCLTDMNLPDGNGIDLVGWIQQHLPATPVAVITAYGNMDTAIESLKAGAFDFVSKPVELPRLRELVNSALRLSEPQKEDEESRDEPGLLLGNSPEIRKLRNQTRKLARSQAPVFISGESGSGKELVARMIHLQGPRRGGPFIAVNCGAIPSELMESEFFGHKKGSFTGAVENKAGLFRSADGGTLFLDEVADLPLAMQVKLLRAIQEKAVRPVGDTKEVPVDIRVLSATHKNLPELVQEGSFRQDLFYRINVIELAVPPLRARPDDIPLLADHILGRIAREYECDPATLTAAAIERLKHYDFPGNVRELENILERAFTLCDDDRIDAEDLHLGNGVVPTPSGQPTVAPGDAGEPDGAPVPEGEIDLEGYLESIERQAIEKALEATRWNKTAAAKRLGISFRALRYRLKKLGME</sequence>
<keyword evidence="3" id="KW-0805">Transcription regulation</keyword>
<dbReference type="Pfam" id="PF00072">
    <property type="entry name" value="Response_reg"/>
    <property type="match status" value="1"/>
</dbReference>
<dbReference type="Gene3D" id="3.40.50.2300">
    <property type="match status" value="1"/>
</dbReference>
<dbReference type="Pfam" id="PF25601">
    <property type="entry name" value="AAA_lid_14"/>
    <property type="match status" value="1"/>
</dbReference>
<dbReference type="InterPro" id="IPR009057">
    <property type="entry name" value="Homeodomain-like_sf"/>
</dbReference>
<dbReference type="Proteomes" id="UP001596055">
    <property type="component" value="Unassembled WGS sequence"/>
</dbReference>
<evidence type="ECO:0000313" key="10">
    <source>
        <dbReference type="EMBL" id="MFC5545675.1"/>
    </source>
</evidence>
<evidence type="ECO:0000256" key="7">
    <source>
        <dbReference type="SAM" id="MobiDB-lite"/>
    </source>
</evidence>
<organism evidence="10 11">
    <name type="scientific">Marinobacter koreensis</name>
    <dbReference type="NCBI Taxonomy" id="335974"/>
    <lineage>
        <taxon>Bacteria</taxon>
        <taxon>Pseudomonadati</taxon>
        <taxon>Pseudomonadota</taxon>
        <taxon>Gammaproteobacteria</taxon>
        <taxon>Pseudomonadales</taxon>
        <taxon>Marinobacteraceae</taxon>
        <taxon>Marinobacter</taxon>
    </lineage>
</organism>
<dbReference type="PRINTS" id="PR01590">
    <property type="entry name" value="HTHFIS"/>
</dbReference>
<dbReference type="SUPFAM" id="SSF52172">
    <property type="entry name" value="CheY-like"/>
    <property type="match status" value="1"/>
</dbReference>
<feature type="domain" description="Sigma-54 factor interaction" evidence="8">
    <location>
        <begin position="138"/>
        <end position="367"/>
    </location>
</feature>
<dbReference type="Pfam" id="PF00158">
    <property type="entry name" value="Sigma54_activat"/>
    <property type="match status" value="1"/>
</dbReference>
<dbReference type="PANTHER" id="PTHR32071">
    <property type="entry name" value="TRANSCRIPTIONAL REGULATORY PROTEIN"/>
    <property type="match status" value="1"/>
</dbReference>